<dbReference type="Proteomes" id="UP000001208">
    <property type="component" value="Chromosome"/>
</dbReference>
<proteinExistence type="predicted"/>
<reference evidence="2 3" key="1">
    <citation type="submission" date="2008-06" db="EMBL/GenBank/DDBJ databases">
        <title>Complete sequence of Chloroherpeton thalassium ATCC 35110.</title>
        <authorList>
            <consortium name="US DOE Joint Genome Institute"/>
            <person name="Lucas S."/>
            <person name="Copeland A."/>
            <person name="Lapidus A."/>
            <person name="Glavina del Rio T."/>
            <person name="Dalin E."/>
            <person name="Tice H."/>
            <person name="Bruce D."/>
            <person name="Goodwin L."/>
            <person name="Pitluck S."/>
            <person name="Schmutz J."/>
            <person name="Larimer F."/>
            <person name="Land M."/>
            <person name="Hauser L."/>
            <person name="Kyrpides N."/>
            <person name="Mikhailova N."/>
            <person name="Liu Z."/>
            <person name="Li T."/>
            <person name="Zhao F."/>
            <person name="Overmann J."/>
            <person name="Bryant D.A."/>
            <person name="Richardson P."/>
        </authorList>
    </citation>
    <scope>NUCLEOTIDE SEQUENCE [LARGE SCALE GENOMIC DNA]</scope>
    <source>
        <strain evidence="3">ATCC 35110 / GB-78</strain>
    </source>
</reference>
<evidence type="ECO:0000313" key="2">
    <source>
        <dbReference type="EMBL" id="ACF13685.1"/>
    </source>
</evidence>
<evidence type="ECO:0000313" key="3">
    <source>
        <dbReference type="Proteomes" id="UP000001208"/>
    </source>
</evidence>
<sequence length="535" mass="61542">MKRLALLKTFLLSAIFFASSIFAPKAFAGGETFPAGHWAYDIIEQLVVRGHLKTLYDAAKPYERLDVARALLDSDKSEITDRQTLWLFIKLEYELDNELNWLRDEVFPTSAMRVGVRLSEIARKEDGVSFSPKFRGRGRLALFFGEDFVIYNSSVVQQNNAYDIVARTRTYGKSTAYTEQAYAAYHGKTFRLKFGRDYINWGYGRNSLAVSNTAGSFDQLMFQINTQTIRFTYFTAMLDRWWDASADTMEIASMADHIDRYYTAERLDFNLFNSNLRFGFWQGVVYGGKNQSIDFRFANPLLLYHGEQYNDEEEINPLGGVDLSVYPYEGVNFYASFLVDDWQFDEEDVNDLEPNNWGGLFGVRAANVLRKFDLYGTDAFFEFTKVTNRTYNQRDAFEYQKLVFGDNPIAHPLGTDFESFECGVSHWLYKDLQLSLNLKMVAKGEGNLDEFDTPWLEDGVTLETGYEEDSPTGIIERTNTLTLGVFYQPGSSVNGELKLARVWVDNVDHVEGKTDTDFRIFMRVMVELQPVFSLF</sequence>
<dbReference type="EMBL" id="CP001100">
    <property type="protein sequence ID" value="ACF13685.1"/>
    <property type="molecule type" value="Genomic_DNA"/>
</dbReference>
<organism evidence="2 3">
    <name type="scientific">Chloroherpeton thalassium (strain ATCC 35110 / GB-78)</name>
    <dbReference type="NCBI Taxonomy" id="517418"/>
    <lineage>
        <taxon>Bacteria</taxon>
        <taxon>Pseudomonadati</taxon>
        <taxon>Chlorobiota</taxon>
        <taxon>Chlorobiia</taxon>
        <taxon>Chlorobiales</taxon>
        <taxon>Chloroherpetonaceae</taxon>
        <taxon>Chloroherpeton</taxon>
    </lineage>
</organism>
<accession>B3QYZ2</accession>
<dbReference type="KEGG" id="cts:Ctha_1221"/>
<dbReference type="AlphaFoldDB" id="B3QYZ2"/>
<evidence type="ECO:0008006" key="4">
    <source>
        <dbReference type="Google" id="ProtNLM"/>
    </source>
</evidence>
<dbReference type="Pfam" id="PF14052">
    <property type="entry name" value="Caps_assemb_Wzi"/>
    <property type="match status" value="1"/>
</dbReference>
<feature type="signal peptide" evidence="1">
    <location>
        <begin position="1"/>
        <end position="28"/>
    </location>
</feature>
<dbReference type="eggNOG" id="ENOG50336N8">
    <property type="taxonomic scope" value="Bacteria"/>
</dbReference>
<feature type="chain" id="PRO_5002797788" description="Capsule assembly protein Wzi" evidence="1">
    <location>
        <begin position="29"/>
        <end position="535"/>
    </location>
</feature>
<gene>
    <name evidence="2" type="ordered locus">Ctha_1221</name>
</gene>
<keyword evidence="1" id="KW-0732">Signal</keyword>
<dbReference type="Gene3D" id="2.40.160.130">
    <property type="entry name" value="Capsule assembly protein Wzi"/>
    <property type="match status" value="1"/>
</dbReference>
<dbReference type="InterPro" id="IPR026950">
    <property type="entry name" value="Caps_assemb_Wzi"/>
</dbReference>
<dbReference type="InterPro" id="IPR038636">
    <property type="entry name" value="Wzi_sf"/>
</dbReference>
<protein>
    <recommendedName>
        <fullName evidence="4">Capsule assembly protein Wzi</fullName>
    </recommendedName>
</protein>
<dbReference type="HOGENOM" id="CLU_525507_0_0_10"/>
<name>B3QYZ2_CHLT3</name>
<dbReference type="STRING" id="517418.Ctha_1221"/>
<dbReference type="RefSeq" id="WP_012499769.1">
    <property type="nucleotide sequence ID" value="NC_011026.1"/>
</dbReference>
<keyword evidence="3" id="KW-1185">Reference proteome</keyword>
<evidence type="ECO:0000256" key="1">
    <source>
        <dbReference type="SAM" id="SignalP"/>
    </source>
</evidence>